<dbReference type="AlphaFoldDB" id="A0A244CP35"/>
<dbReference type="OrthoDB" id="6388152at2"/>
<keyword evidence="1" id="KW-0732">Signal</keyword>
<dbReference type="PROSITE" id="PS51257">
    <property type="entry name" value="PROKAR_LIPOPROTEIN"/>
    <property type="match status" value="1"/>
</dbReference>
<keyword evidence="3" id="KW-1185">Reference proteome</keyword>
<reference evidence="2 3" key="1">
    <citation type="submission" date="2017-02" db="EMBL/GenBank/DDBJ databases">
        <title>Pseudoalteromonas ulvae TC14 Genome.</title>
        <authorList>
            <person name="Molmeret M."/>
        </authorList>
    </citation>
    <scope>NUCLEOTIDE SEQUENCE [LARGE SCALE GENOMIC DNA]</scope>
    <source>
        <strain evidence="2">TC14</strain>
    </source>
</reference>
<name>A0A244CP35_PSEDV</name>
<dbReference type="Proteomes" id="UP000194841">
    <property type="component" value="Unassembled WGS sequence"/>
</dbReference>
<dbReference type="RefSeq" id="WP_086744820.1">
    <property type="nucleotide sequence ID" value="NZ_MWPV01000004.1"/>
</dbReference>
<feature type="chain" id="PRO_5012783406" evidence="1">
    <location>
        <begin position="22"/>
        <end position="359"/>
    </location>
</feature>
<protein>
    <submittedName>
        <fullName evidence="2">Uncharacterized protein</fullName>
    </submittedName>
</protein>
<feature type="signal peptide" evidence="1">
    <location>
        <begin position="1"/>
        <end position="21"/>
    </location>
</feature>
<dbReference type="Gene3D" id="3.80.10.10">
    <property type="entry name" value="Ribonuclease Inhibitor"/>
    <property type="match status" value="1"/>
</dbReference>
<proteinExistence type="predicted"/>
<gene>
    <name evidence="2" type="ORF">B1199_14450</name>
</gene>
<dbReference type="InterPro" id="IPR001611">
    <property type="entry name" value="Leu-rich_rpt"/>
</dbReference>
<sequence>MFQNKKLIVVSVSALLLAACSDDDPVNISDVTFADSQIKSCIDKLVEDNTYQYTYEITSLSCPATAETPVLKLDGIESLSELTSLQLTYNGVTSLLPLSDLTSLKSVNLAKSLSLDCQQAKDQLAISRFSTLSLSGFCHTPIASVEDDFSQQLKLVLSGDLELAKQAEEQVVLQSRLDSDQDETLLQGELAWPLDKTNDGIGFIANVSSKVTNLTGLAKPIFETQFSQLMPNESAQLNFIFDAALAGEQVPELAISYQYVALQNSHQFTGNIAVLGASYGFSLYKDAQREVKQVEHLDIDLTFKAQLVTPTQDAVLPRFVWRVSGPGSRDTVLNEGQINLNTVTASFTQIYDMSDLTAQ</sequence>
<accession>A0A244CP35</accession>
<organism evidence="2 3">
    <name type="scientific">Pseudoalteromonas ulvae</name>
    <dbReference type="NCBI Taxonomy" id="107327"/>
    <lineage>
        <taxon>Bacteria</taxon>
        <taxon>Pseudomonadati</taxon>
        <taxon>Pseudomonadota</taxon>
        <taxon>Gammaproteobacteria</taxon>
        <taxon>Alteromonadales</taxon>
        <taxon>Pseudoalteromonadaceae</taxon>
        <taxon>Pseudoalteromonas</taxon>
    </lineage>
</organism>
<comment type="caution">
    <text evidence="2">The sequence shown here is derived from an EMBL/GenBank/DDBJ whole genome shotgun (WGS) entry which is preliminary data.</text>
</comment>
<evidence type="ECO:0000256" key="1">
    <source>
        <dbReference type="SAM" id="SignalP"/>
    </source>
</evidence>
<dbReference type="PROSITE" id="PS51450">
    <property type="entry name" value="LRR"/>
    <property type="match status" value="1"/>
</dbReference>
<dbReference type="EMBL" id="MWPV01000004">
    <property type="protein sequence ID" value="OUL57362.1"/>
    <property type="molecule type" value="Genomic_DNA"/>
</dbReference>
<evidence type="ECO:0000313" key="3">
    <source>
        <dbReference type="Proteomes" id="UP000194841"/>
    </source>
</evidence>
<evidence type="ECO:0000313" key="2">
    <source>
        <dbReference type="EMBL" id="OUL57362.1"/>
    </source>
</evidence>
<dbReference type="InterPro" id="IPR032675">
    <property type="entry name" value="LRR_dom_sf"/>
</dbReference>